<dbReference type="GO" id="GO:0008239">
    <property type="term" value="F:dipeptidyl-peptidase activity"/>
    <property type="evidence" value="ECO:0007669"/>
    <property type="project" value="UniProtKB-EC"/>
</dbReference>
<dbReference type="AlphaFoldDB" id="A0A9D4QVA4"/>
<dbReference type="PANTHER" id="PTHR23422:SF11">
    <property type="entry name" value="DIPEPTIDYL PEPTIDASE 3"/>
    <property type="match status" value="1"/>
</dbReference>
<evidence type="ECO:0000256" key="4">
    <source>
        <dbReference type="ARBA" id="ARBA00010200"/>
    </source>
</evidence>
<sequence>MHGYMAANKVKLPRNRTFVVNMANISEHTLPNSTGVCLLDCTTAFNNLTDREKLYAHYISQASWYGNLIVLVQTSPESPGIFLLLQKVFRSQPISELERLATELGLTNEEFEAFQVYAAGFYSNMGNYKSFGDTKFIPNLPKEKFESLVLDCVGGKSDPEGMRVLWNAVSDRMYSLADRQRELALGEKGTTTYFSSNCNVHDAEIASEFMTAKDLSPYNTRLFKKTGGPVEYEVRLASSETSNGEVAGCAAGLLGTHQFTPKDGSGPVTFHVTRGDYSKLMALMCQNLEKAKASVANETEAQMLDEYIVSFTSGSIPAHKNGSRFWIRNKGPVVETYIGFIESYRDPSGVRGEFEGFVAVVNKEMSAKFGDLVDNAEHLLALLPWPAAYEKDKFLRPDFTSLDVLTFGSSGIPAGINIPNYDDIRQNEGFKNVSLGNVLTAGYKDTKITFLADSDKSWP</sequence>
<keyword evidence="14" id="KW-0482">Metalloprotease</keyword>
<evidence type="ECO:0000256" key="10">
    <source>
        <dbReference type="ARBA" id="ARBA00022723"/>
    </source>
</evidence>
<dbReference type="PANTHER" id="PTHR23422">
    <property type="entry name" value="DIPEPTIDYL PEPTIDASE III-RELATED"/>
    <property type="match status" value="1"/>
</dbReference>
<organism evidence="19 20">
    <name type="scientific">Dreissena polymorpha</name>
    <name type="common">Zebra mussel</name>
    <name type="synonym">Mytilus polymorpha</name>
    <dbReference type="NCBI Taxonomy" id="45954"/>
    <lineage>
        <taxon>Eukaryota</taxon>
        <taxon>Metazoa</taxon>
        <taxon>Spiralia</taxon>
        <taxon>Lophotrochozoa</taxon>
        <taxon>Mollusca</taxon>
        <taxon>Bivalvia</taxon>
        <taxon>Autobranchia</taxon>
        <taxon>Heteroconchia</taxon>
        <taxon>Euheterodonta</taxon>
        <taxon>Imparidentia</taxon>
        <taxon>Neoheterodontei</taxon>
        <taxon>Myida</taxon>
        <taxon>Dreissenoidea</taxon>
        <taxon>Dreissenidae</taxon>
        <taxon>Dreissena</taxon>
    </lineage>
</organism>
<comment type="caution">
    <text evidence="19">The sequence shown here is derived from an EMBL/GenBank/DDBJ whole genome shotgun (WGS) entry which is preliminary data.</text>
</comment>
<evidence type="ECO:0000256" key="5">
    <source>
        <dbReference type="ARBA" id="ARBA00012063"/>
    </source>
</evidence>
<dbReference type="FunFam" id="3.30.540.30:FF:000001">
    <property type="entry name" value="Dipeptidyl peptidase 3"/>
    <property type="match status" value="1"/>
</dbReference>
<protein>
    <recommendedName>
        <fullName evidence="6">Dipeptidyl peptidase 3</fullName>
        <ecNumber evidence="5">3.4.14.4</ecNumber>
    </recommendedName>
    <alternativeName>
        <fullName evidence="15">Dipeptidyl aminopeptidase III</fullName>
    </alternativeName>
    <alternativeName>
        <fullName evidence="17">Dipeptidyl arylamidase III</fullName>
    </alternativeName>
    <alternativeName>
        <fullName evidence="16">Dipeptidyl peptidase III</fullName>
    </alternativeName>
    <alternativeName>
        <fullName evidence="18">Enkephalinase B</fullName>
    </alternativeName>
</protein>
<keyword evidence="10" id="KW-0479">Metal-binding</keyword>
<evidence type="ECO:0000256" key="17">
    <source>
        <dbReference type="ARBA" id="ARBA00078364"/>
    </source>
</evidence>
<dbReference type="GO" id="GO:0005737">
    <property type="term" value="C:cytoplasm"/>
    <property type="evidence" value="ECO:0007669"/>
    <property type="project" value="UniProtKB-SubCell"/>
</dbReference>
<keyword evidence="12" id="KW-0862">Zinc</keyword>
<evidence type="ECO:0000256" key="2">
    <source>
        <dbReference type="ARBA" id="ARBA00001947"/>
    </source>
</evidence>
<dbReference type="GO" id="GO:0006508">
    <property type="term" value="P:proteolysis"/>
    <property type="evidence" value="ECO:0007669"/>
    <property type="project" value="UniProtKB-KW"/>
</dbReference>
<gene>
    <name evidence="19" type="ORF">DPMN_086530</name>
</gene>
<evidence type="ECO:0000256" key="15">
    <source>
        <dbReference type="ARBA" id="ARBA00031288"/>
    </source>
</evidence>
<evidence type="ECO:0000256" key="8">
    <source>
        <dbReference type="ARBA" id="ARBA00022490"/>
    </source>
</evidence>
<evidence type="ECO:0000256" key="7">
    <source>
        <dbReference type="ARBA" id="ARBA00022438"/>
    </source>
</evidence>
<evidence type="ECO:0000256" key="3">
    <source>
        <dbReference type="ARBA" id="ARBA00004496"/>
    </source>
</evidence>
<evidence type="ECO:0000256" key="9">
    <source>
        <dbReference type="ARBA" id="ARBA00022670"/>
    </source>
</evidence>
<dbReference type="InterPro" id="IPR039461">
    <property type="entry name" value="Peptidase_M49"/>
</dbReference>
<dbReference type="FunFam" id="3.30.540.30:FF:000003">
    <property type="entry name" value="Dipeptidyl peptidase 3"/>
    <property type="match status" value="1"/>
</dbReference>
<accession>A0A9D4QVA4</accession>
<dbReference type="GO" id="GO:0008237">
    <property type="term" value="F:metallopeptidase activity"/>
    <property type="evidence" value="ECO:0007669"/>
    <property type="project" value="UniProtKB-KW"/>
</dbReference>
<evidence type="ECO:0000256" key="6">
    <source>
        <dbReference type="ARBA" id="ARBA00014713"/>
    </source>
</evidence>
<evidence type="ECO:0000256" key="14">
    <source>
        <dbReference type="ARBA" id="ARBA00023049"/>
    </source>
</evidence>
<evidence type="ECO:0000256" key="11">
    <source>
        <dbReference type="ARBA" id="ARBA00022801"/>
    </source>
</evidence>
<keyword evidence="8" id="KW-0963">Cytoplasm</keyword>
<dbReference type="Proteomes" id="UP000828390">
    <property type="component" value="Unassembled WGS sequence"/>
</dbReference>
<dbReference type="Pfam" id="PF03571">
    <property type="entry name" value="Peptidase_M49"/>
    <property type="match status" value="1"/>
</dbReference>
<dbReference type="FunFam" id="3.30.540.30:FF:000002">
    <property type="entry name" value="Dipeptidyl peptidase 3"/>
    <property type="match status" value="1"/>
</dbReference>
<evidence type="ECO:0000256" key="1">
    <source>
        <dbReference type="ARBA" id="ARBA00001336"/>
    </source>
</evidence>
<evidence type="ECO:0000313" key="19">
    <source>
        <dbReference type="EMBL" id="KAH3844273.1"/>
    </source>
</evidence>
<dbReference type="GO" id="GO:0008270">
    <property type="term" value="F:zinc ion binding"/>
    <property type="evidence" value="ECO:0007669"/>
    <property type="project" value="UniProtKB-ARBA"/>
</dbReference>
<comment type="catalytic activity">
    <reaction evidence="1">
        <text>Release of an N-terminal dipeptide from a peptide comprising four or more residues, with broad specificity. Also acts on dipeptidyl 2-naphthylamides.</text>
        <dbReference type="EC" id="3.4.14.4"/>
    </reaction>
</comment>
<evidence type="ECO:0000256" key="12">
    <source>
        <dbReference type="ARBA" id="ARBA00022833"/>
    </source>
</evidence>
<dbReference type="EMBL" id="JAIWYP010000003">
    <property type="protein sequence ID" value="KAH3844273.1"/>
    <property type="molecule type" value="Genomic_DNA"/>
</dbReference>
<keyword evidence="11" id="KW-0378">Hydrolase</keyword>
<evidence type="ECO:0000256" key="18">
    <source>
        <dbReference type="ARBA" id="ARBA00080117"/>
    </source>
</evidence>
<reference evidence="19" key="2">
    <citation type="submission" date="2020-11" db="EMBL/GenBank/DDBJ databases">
        <authorList>
            <person name="McCartney M.A."/>
            <person name="Auch B."/>
            <person name="Kono T."/>
            <person name="Mallez S."/>
            <person name="Becker A."/>
            <person name="Gohl D.M."/>
            <person name="Silverstein K.A.T."/>
            <person name="Koren S."/>
            <person name="Bechman K.B."/>
            <person name="Herman A."/>
            <person name="Abrahante J.E."/>
            <person name="Garbe J."/>
        </authorList>
    </citation>
    <scope>NUCLEOTIDE SEQUENCE</scope>
    <source>
        <strain evidence="19">Duluth1</strain>
        <tissue evidence="19">Whole animal</tissue>
    </source>
</reference>
<keyword evidence="13" id="KW-0007">Acetylation</keyword>
<comment type="subcellular location">
    <subcellularLocation>
        <location evidence="3">Cytoplasm</location>
    </subcellularLocation>
</comment>
<comment type="cofactor">
    <cofactor evidence="2">
        <name>Zn(2+)</name>
        <dbReference type="ChEBI" id="CHEBI:29105"/>
    </cofactor>
</comment>
<reference evidence="19" key="1">
    <citation type="journal article" date="2019" name="bioRxiv">
        <title>The Genome of the Zebra Mussel, Dreissena polymorpha: A Resource for Invasive Species Research.</title>
        <authorList>
            <person name="McCartney M.A."/>
            <person name="Auch B."/>
            <person name="Kono T."/>
            <person name="Mallez S."/>
            <person name="Zhang Y."/>
            <person name="Obille A."/>
            <person name="Becker A."/>
            <person name="Abrahante J.E."/>
            <person name="Garbe J."/>
            <person name="Badalamenti J.P."/>
            <person name="Herman A."/>
            <person name="Mangelson H."/>
            <person name="Liachko I."/>
            <person name="Sullivan S."/>
            <person name="Sone E.D."/>
            <person name="Koren S."/>
            <person name="Silverstein K.A.T."/>
            <person name="Beckman K.B."/>
            <person name="Gohl D.M."/>
        </authorList>
    </citation>
    <scope>NUCLEOTIDE SEQUENCE</scope>
    <source>
        <strain evidence="19">Duluth1</strain>
        <tissue evidence="19">Whole animal</tissue>
    </source>
</reference>
<feature type="non-terminal residue" evidence="19">
    <location>
        <position position="1"/>
    </location>
</feature>
<dbReference type="GO" id="GO:0004177">
    <property type="term" value="F:aminopeptidase activity"/>
    <property type="evidence" value="ECO:0007669"/>
    <property type="project" value="UniProtKB-KW"/>
</dbReference>
<name>A0A9D4QVA4_DREPO</name>
<proteinExistence type="inferred from homology"/>
<keyword evidence="20" id="KW-1185">Reference proteome</keyword>
<keyword evidence="9" id="KW-0645">Protease</keyword>
<keyword evidence="7" id="KW-0031">Aminopeptidase</keyword>
<evidence type="ECO:0000313" key="20">
    <source>
        <dbReference type="Proteomes" id="UP000828390"/>
    </source>
</evidence>
<dbReference type="EC" id="3.4.14.4" evidence="5"/>
<evidence type="ECO:0000256" key="16">
    <source>
        <dbReference type="ARBA" id="ARBA00032119"/>
    </source>
</evidence>
<dbReference type="Gene3D" id="3.30.540.30">
    <property type="match status" value="3"/>
</dbReference>
<comment type="similarity">
    <text evidence="4">Belongs to the peptidase M49 family.</text>
</comment>
<evidence type="ECO:0000256" key="13">
    <source>
        <dbReference type="ARBA" id="ARBA00022990"/>
    </source>
</evidence>